<protein>
    <submittedName>
        <fullName evidence="1">Uncharacterized protein, DUF1810 family</fullName>
    </submittedName>
</protein>
<dbReference type="SUPFAM" id="SSF140736">
    <property type="entry name" value="Rv1873-like"/>
    <property type="match status" value="1"/>
</dbReference>
<reference evidence="2" key="1">
    <citation type="submission" date="2016-10" db="EMBL/GenBank/DDBJ databases">
        <authorList>
            <person name="Varghese N."/>
            <person name="Submissions S."/>
        </authorList>
    </citation>
    <scope>NUCLEOTIDE SEQUENCE [LARGE SCALE GENOMIC DNA]</scope>
    <source>
        <strain evidence="2">930I</strain>
    </source>
</reference>
<dbReference type="STRING" id="83401.SAMN05421742_10216"/>
<proteinExistence type="predicted"/>
<dbReference type="AlphaFoldDB" id="A0A1G7VYX5"/>
<organism evidence="1 2">
    <name type="scientific">Roseospirillum parvum</name>
    <dbReference type="NCBI Taxonomy" id="83401"/>
    <lineage>
        <taxon>Bacteria</taxon>
        <taxon>Pseudomonadati</taxon>
        <taxon>Pseudomonadota</taxon>
        <taxon>Alphaproteobacteria</taxon>
        <taxon>Rhodospirillales</taxon>
        <taxon>Rhodospirillaceae</taxon>
        <taxon>Roseospirillum</taxon>
    </lineage>
</organism>
<name>A0A1G7VYX5_9PROT</name>
<dbReference type="RefSeq" id="WP_092615336.1">
    <property type="nucleotide sequence ID" value="NZ_FNCV01000002.1"/>
</dbReference>
<dbReference type="Pfam" id="PF08837">
    <property type="entry name" value="DUF1810"/>
    <property type="match status" value="1"/>
</dbReference>
<evidence type="ECO:0000313" key="2">
    <source>
        <dbReference type="Proteomes" id="UP000217076"/>
    </source>
</evidence>
<evidence type="ECO:0000313" key="1">
    <source>
        <dbReference type="EMBL" id="SDG64861.1"/>
    </source>
</evidence>
<accession>A0A1G7VYX5</accession>
<dbReference type="InterPro" id="IPR014937">
    <property type="entry name" value="DUF1810"/>
</dbReference>
<dbReference type="Proteomes" id="UP000217076">
    <property type="component" value="Unassembled WGS sequence"/>
</dbReference>
<dbReference type="InterPro" id="IPR036287">
    <property type="entry name" value="Rv1873-like_sf"/>
</dbReference>
<sequence length="226" mass="24265">MPPPDDPLARFVAAQDGVFQNALAELKAGRKQSHWMWFVFPQLAGLGRSATSYHFGLRGLDEARAYLAHPLLGQRLRQCVAALAPHHGRPAAHIFGFPDHLKLASCLTLFEAAADSDQDRARFAAALEGLCDGQRDARTLAMIGPPGDATPEAGAARIGAVRDPSPAELVAMIRNSPHQAVRRIVCERTGAVWCWPAERASHAEGARLVGATYTQPPGGEILTLDP</sequence>
<dbReference type="OrthoDB" id="9801870at2"/>
<gene>
    <name evidence="1" type="ORF">SAMN05421742_10216</name>
</gene>
<keyword evidence="2" id="KW-1185">Reference proteome</keyword>
<dbReference type="Gene3D" id="1.25.40.380">
    <property type="entry name" value="Protein of unknown function DUF1810"/>
    <property type="match status" value="1"/>
</dbReference>
<dbReference type="EMBL" id="FNCV01000002">
    <property type="protein sequence ID" value="SDG64861.1"/>
    <property type="molecule type" value="Genomic_DNA"/>
</dbReference>